<dbReference type="KEGG" id="ela:UCREL1_3669"/>
<dbReference type="HOGENOM" id="CLU_2359740_0_0_1"/>
<dbReference type="OrthoDB" id="5377226at2759"/>
<sequence>MQDVDDDYMETHQTSLPVNHRPQKPHRGQNKGGGGGNSSNGRNGEDRRRGGSGGGPEEGWSGRGHRDVICSRCCVERGSEGDVVCLGCLAGMEEGT</sequence>
<organism evidence="2 3">
    <name type="scientific">Eutypa lata (strain UCR-EL1)</name>
    <name type="common">Grapevine dieback disease fungus</name>
    <name type="synonym">Eutypa armeniacae</name>
    <dbReference type="NCBI Taxonomy" id="1287681"/>
    <lineage>
        <taxon>Eukaryota</taxon>
        <taxon>Fungi</taxon>
        <taxon>Dikarya</taxon>
        <taxon>Ascomycota</taxon>
        <taxon>Pezizomycotina</taxon>
        <taxon>Sordariomycetes</taxon>
        <taxon>Xylariomycetidae</taxon>
        <taxon>Xylariales</taxon>
        <taxon>Diatrypaceae</taxon>
        <taxon>Eutypa</taxon>
    </lineage>
</organism>
<dbReference type="EMBL" id="KB706105">
    <property type="protein sequence ID" value="EMR69296.1"/>
    <property type="molecule type" value="Genomic_DNA"/>
</dbReference>
<evidence type="ECO:0000313" key="2">
    <source>
        <dbReference type="EMBL" id="EMR69296.1"/>
    </source>
</evidence>
<gene>
    <name evidence="2" type="ORF">UCREL1_3669</name>
</gene>
<evidence type="ECO:0000256" key="1">
    <source>
        <dbReference type="SAM" id="MobiDB-lite"/>
    </source>
</evidence>
<dbReference type="Proteomes" id="UP000012174">
    <property type="component" value="Unassembled WGS sequence"/>
</dbReference>
<name>M7TH75_EUTLA</name>
<accession>M7TH75</accession>
<reference evidence="3" key="1">
    <citation type="journal article" date="2013" name="Genome Announc.">
        <title>Draft genome sequence of the grapevine dieback fungus Eutypa lata UCR-EL1.</title>
        <authorList>
            <person name="Blanco-Ulate B."/>
            <person name="Rolshausen P.E."/>
            <person name="Cantu D."/>
        </authorList>
    </citation>
    <scope>NUCLEOTIDE SEQUENCE [LARGE SCALE GENOMIC DNA]</scope>
    <source>
        <strain evidence="3">UCR-EL1</strain>
    </source>
</reference>
<evidence type="ECO:0000313" key="3">
    <source>
        <dbReference type="Proteomes" id="UP000012174"/>
    </source>
</evidence>
<proteinExistence type="predicted"/>
<feature type="region of interest" description="Disordered" evidence="1">
    <location>
        <begin position="1"/>
        <end position="64"/>
    </location>
</feature>
<protein>
    <submittedName>
        <fullName evidence="2">Uncharacterized protein</fullName>
    </submittedName>
</protein>
<keyword evidence="3" id="KW-1185">Reference proteome</keyword>
<dbReference type="AlphaFoldDB" id="M7TH75"/>